<evidence type="ECO:0000313" key="2">
    <source>
        <dbReference type="Proteomes" id="UP000271162"/>
    </source>
</evidence>
<gene>
    <name evidence="1" type="ORF">NBR_LOCUS12976</name>
</gene>
<proteinExistence type="predicted"/>
<dbReference type="Proteomes" id="UP000271162">
    <property type="component" value="Unassembled WGS sequence"/>
</dbReference>
<organism evidence="3">
    <name type="scientific">Nippostrongylus brasiliensis</name>
    <name type="common">Rat hookworm</name>
    <dbReference type="NCBI Taxonomy" id="27835"/>
    <lineage>
        <taxon>Eukaryota</taxon>
        <taxon>Metazoa</taxon>
        <taxon>Ecdysozoa</taxon>
        <taxon>Nematoda</taxon>
        <taxon>Chromadorea</taxon>
        <taxon>Rhabditida</taxon>
        <taxon>Rhabditina</taxon>
        <taxon>Rhabditomorpha</taxon>
        <taxon>Strongyloidea</taxon>
        <taxon>Heligmosomidae</taxon>
        <taxon>Nippostrongylus</taxon>
    </lineage>
</organism>
<dbReference type="WBParaSite" id="NBR_0001297501-mRNA-1">
    <property type="protein sequence ID" value="NBR_0001297501-mRNA-1"/>
    <property type="gene ID" value="NBR_0001297501"/>
</dbReference>
<name>A0A0N4Y9J2_NIPBR</name>
<keyword evidence="2" id="KW-1185">Reference proteome</keyword>
<evidence type="ECO:0000313" key="3">
    <source>
        <dbReference type="WBParaSite" id="NBR_0001297501-mRNA-1"/>
    </source>
</evidence>
<sequence>MIREVNNRLELERLQIFQPPDMLLPPHRQRDYGGLAGRYFHRDPSDELPAQRQVMGSNMNCGEVIKCPECRRPTRVPPEGLPINYRLQDLLSRVTESAEQLMEYQPSDELCRRRCLACDDVLNKGVYLSCRTCTGDETAVCCVNYCIVQLACENDI</sequence>
<dbReference type="EMBL" id="UYSL01020906">
    <property type="protein sequence ID" value="VDL76565.1"/>
    <property type="molecule type" value="Genomic_DNA"/>
</dbReference>
<reference evidence="1 2" key="2">
    <citation type="submission" date="2018-11" db="EMBL/GenBank/DDBJ databases">
        <authorList>
            <consortium name="Pathogen Informatics"/>
        </authorList>
    </citation>
    <scope>NUCLEOTIDE SEQUENCE [LARGE SCALE GENOMIC DNA]</scope>
</reference>
<reference evidence="3" key="1">
    <citation type="submission" date="2017-02" db="UniProtKB">
        <authorList>
            <consortium name="WormBaseParasite"/>
        </authorList>
    </citation>
    <scope>IDENTIFICATION</scope>
</reference>
<protein>
    <submittedName>
        <fullName evidence="1 3">Uncharacterized protein</fullName>
    </submittedName>
</protein>
<dbReference type="AlphaFoldDB" id="A0A0N4Y9J2"/>
<evidence type="ECO:0000313" key="1">
    <source>
        <dbReference type="EMBL" id="VDL76565.1"/>
    </source>
</evidence>
<dbReference type="STRING" id="27835.A0A0N4Y9J2"/>
<accession>A0A0N4Y9J2</accession>